<reference evidence="1" key="1">
    <citation type="submission" date="2022-03" db="EMBL/GenBank/DDBJ databases">
        <authorList>
            <person name="Martin H S."/>
        </authorList>
    </citation>
    <scope>NUCLEOTIDE SEQUENCE</scope>
</reference>
<accession>A0ABN8J9Q2</accession>
<gene>
    <name evidence="1" type="ORF">IPOD504_LOCUS17142</name>
</gene>
<feature type="non-terminal residue" evidence="1">
    <location>
        <position position="85"/>
    </location>
</feature>
<keyword evidence="2" id="KW-1185">Reference proteome</keyword>
<dbReference type="EMBL" id="OW152821">
    <property type="protein sequence ID" value="CAH2076119.1"/>
    <property type="molecule type" value="Genomic_DNA"/>
</dbReference>
<protein>
    <submittedName>
        <fullName evidence="1">Uncharacterized protein</fullName>
    </submittedName>
</protein>
<organism evidence="1 2">
    <name type="scientific">Iphiclides podalirius</name>
    <name type="common">scarce swallowtail</name>
    <dbReference type="NCBI Taxonomy" id="110791"/>
    <lineage>
        <taxon>Eukaryota</taxon>
        <taxon>Metazoa</taxon>
        <taxon>Ecdysozoa</taxon>
        <taxon>Arthropoda</taxon>
        <taxon>Hexapoda</taxon>
        <taxon>Insecta</taxon>
        <taxon>Pterygota</taxon>
        <taxon>Neoptera</taxon>
        <taxon>Endopterygota</taxon>
        <taxon>Lepidoptera</taxon>
        <taxon>Glossata</taxon>
        <taxon>Ditrysia</taxon>
        <taxon>Papilionoidea</taxon>
        <taxon>Papilionidae</taxon>
        <taxon>Papilioninae</taxon>
        <taxon>Iphiclides</taxon>
    </lineage>
</organism>
<sequence>MSSVDFGAHRNFPAHTPAQTFRRLSERYVCAHPNVLGRRRSSLARTVNFPAHTPAHTVRRLSEHYMWTQPNVLGRRWTFGAHRQG</sequence>
<dbReference type="Proteomes" id="UP000837857">
    <property type="component" value="Chromosome 9"/>
</dbReference>
<evidence type="ECO:0000313" key="2">
    <source>
        <dbReference type="Proteomes" id="UP000837857"/>
    </source>
</evidence>
<proteinExistence type="predicted"/>
<evidence type="ECO:0000313" key="1">
    <source>
        <dbReference type="EMBL" id="CAH2076119.1"/>
    </source>
</evidence>
<name>A0ABN8J9Q2_9NEOP</name>